<dbReference type="AlphaFoldDB" id="A0A843X426"/>
<keyword evidence="2" id="KW-1185">Reference proteome</keyword>
<dbReference type="EMBL" id="NMUH01005697">
    <property type="protein sequence ID" value="MQM13461.1"/>
    <property type="molecule type" value="Genomic_DNA"/>
</dbReference>
<organism evidence="1 2">
    <name type="scientific">Colocasia esculenta</name>
    <name type="common">Wild taro</name>
    <name type="synonym">Arum esculentum</name>
    <dbReference type="NCBI Taxonomy" id="4460"/>
    <lineage>
        <taxon>Eukaryota</taxon>
        <taxon>Viridiplantae</taxon>
        <taxon>Streptophyta</taxon>
        <taxon>Embryophyta</taxon>
        <taxon>Tracheophyta</taxon>
        <taxon>Spermatophyta</taxon>
        <taxon>Magnoliopsida</taxon>
        <taxon>Liliopsida</taxon>
        <taxon>Araceae</taxon>
        <taxon>Aroideae</taxon>
        <taxon>Colocasieae</taxon>
        <taxon>Colocasia</taxon>
    </lineage>
</organism>
<dbReference type="GO" id="GO:0004197">
    <property type="term" value="F:cysteine-type endopeptidase activity"/>
    <property type="evidence" value="ECO:0007669"/>
    <property type="project" value="InterPro"/>
</dbReference>
<dbReference type="PANTHER" id="PTHR12792">
    <property type="entry name" value="EXTRA SPINDLE POLES 1-RELATED"/>
    <property type="match status" value="1"/>
</dbReference>
<dbReference type="InterPro" id="IPR005314">
    <property type="entry name" value="Peptidase_C50"/>
</dbReference>
<gene>
    <name evidence="1" type="ORF">Taro_046386</name>
</gene>
<dbReference type="Proteomes" id="UP000652761">
    <property type="component" value="Unassembled WGS sequence"/>
</dbReference>
<sequence>MSSKALRDLFRCPPRWQELLAYEELEVQSPKLCRRLQIKLIDILLMDIYATEDNLLPRARILAKKGRALRACGLDNLNNSFQCLFEALSLL</sequence>
<reference evidence="1" key="1">
    <citation type="submission" date="2017-07" db="EMBL/GenBank/DDBJ databases">
        <title>Taro Niue Genome Assembly and Annotation.</title>
        <authorList>
            <person name="Atibalentja N."/>
            <person name="Keating K."/>
            <person name="Fields C.J."/>
        </authorList>
    </citation>
    <scope>NUCLEOTIDE SEQUENCE</scope>
    <source>
        <strain evidence="1">Niue_2</strain>
        <tissue evidence="1">Leaf</tissue>
    </source>
</reference>
<dbReference type="GO" id="GO:0005634">
    <property type="term" value="C:nucleus"/>
    <property type="evidence" value="ECO:0007669"/>
    <property type="project" value="InterPro"/>
</dbReference>
<feature type="non-terminal residue" evidence="1">
    <location>
        <position position="1"/>
    </location>
</feature>
<accession>A0A843X426</accession>
<proteinExistence type="predicted"/>
<dbReference type="GO" id="GO:0006508">
    <property type="term" value="P:proteolysis"/>
    <property type="evidence" value="ECO:0007669"/>
    <property type="project" value="InterPro"/>
</dbReference>
<dbReference type="PANTHER" id="PTHR12792:SF0">
    <property type="entry name" value="SEPARIN"/>
    <property type="match status" value="1"/>
</dbReference>
<comment type="caution">
    <text evidence="1">The sequence shown here is derived from an EMBL/GenBank/DDBJ whole genome shotgun (WGS) entry which is preliminary data.</text>
</comment>
<dbReference type="GO" id="GO:0072686">
    <property type="term" value="C:mitotic spindle"/>
    <property type="evidence" value="ECO:0007669"/>
    <property type="project" value="TreeGrafter"/>
</dbReference>
<dbReference type="GO" id="GO:0051307">
    <property type="term" value="P:meiotic chromosome separation"/>
    <property type="evidence" value="ECO:0007669"/>
    <property type="project" value="TreeGrafter"/>
</dbReference>
<name>A0A843X426_COLES</name>
<protein>
    <submittedName>
        <fullName evidence="1">Uncharacterized protein</fullName>
    </submittedName>
</protein>
<evidence type="ECO:0000313" key="1">
    <source>
        <dbReference type="EMBL" id="MQM13461.1"/>
    </source>
</evidence>
<dbReference type="OrthoDB" id="10255632at2759"/>
<dbReference type="GO" id="GO:0005737">
    <property type="term" value="C:cytoplasm"/>
    <property type="evidence" value="ECO:0007669"/>
    <property type="project" value="TreeGrafter"/>
</dbReference>
<evidence type="ECO:0000313" key="2">
    <source>
        <dbReference type="Proteomes" id="UP000652761"/>
    </source>
</evidence>